<comment type="caution">
    <text evidence="2">The sequence shown here is derived from an EMBL/GenBank/DDBJ whole genome shotgun (WGS) entry which is preliminary data.</text>
</comment>
<accession>A0ABT3KW74</accession>
<keyword evidence="3" id="KW-1185">Reference proteome</keyword>
<dbReference type="EMBL" id="QZCW01000003">
    <property type="protein sequence ID" value="MCW5322568.1"/>
    <property type="molecule type" value="Genomic_DNA"/>
</dbReference>
<evidence type="ECO:0000313" key="3">
    <source>
        <dbReference type="Proteomes" id="UP001208935"/>
    </source>
</evidence>
<proteinExistence type="predicted"/>
<dbReference type="InterPro" id="IPR035940">
    <property type="entry name" value="CAP_sf"/>
</dbReference>
<gene>
    <name evidence="2" type="ORF">D5039_15830</name>
</gene>
<name>A0ABT3KW74_9BURK</name>
<dbReference type="Proteomes" id="UP001208935">
    <property type="component" value="Unassembled WGS sequence"/>
</dbReference>
<reference evidence="3" key="1">
    <citation type="submission" date="2023-07" db="EMBL/GenBank/DDBJ databases">
        <title>Verminephrobacter genomes.</title>
        <authorList>
            <person name="Lund M.B."/>
        </authorList>
    </citation>
    <scope>NUCLEOTIDE SEQUENCE [LARGE SCALE GENOMIC DNA]</scope>
    <source>
        <strain evidence="3">AtM5-05</strain>
    </source>
</reference>
<feature type="domain" description="SCP" evidence="1">
    <location>
        <begin position="58"/>
        <end position="174"/>
    </location>
</feature>
<sequence>MKPKNELLATLVAGVTLIVCGGAWGEGGDTLAPAASAIVTSVPAATYAASSSEALAYETLNAERSRCGFGLLAQNARLDQAATAHLNYSAQNNVVDHLQEPGKTGFTGGDPADRVAAVGYDRRQVGETMSSVSFTENAEYAVRRTLSAPYHALVALHGFHDVGLAWGPTADGFRTLVMVFGLTRNAEHQDAGKILTYPCEGSAGVFAARGAEMPTPFPAEADAIWGQPILVKGASDLRLAAASITGPGGSVAIKALYGDGQTTDPNRRCKAAVACVIPVALATNTTYTATVSGTNAGAAFTSTFSFRTGAQ</sequence>
<organism evidence="2 3">
    <name type="scientific">Verminephrobacter aporrectodeae subsp. tuberculatae</name>
    <dbReference type="NCBI Taxonomy" id="1110392"/>
    <lineage>
        <taxon>Bacteria</taxon>
        <taxon>Pseudomonadati</taxon>
        <taxon>Pseudomonadota</taxon>
        <taxon>Betaproteobacteria</taxon>
        <taxon>Burkholderiales</taxon>
        <taxon>Comamonadaceae</taxon>
        <taxon>Verminephrobacter</taxon>
    </lineage>
</organism>
<dbReference type="Gene3D" id="3.40.33.10">
    <property type="entry name" value="CAP"/>
    <property type="match status" value="1"/>
</dbReference>
<dbReference type="InterPro" id="IPR014044">
    <property type="entry name" value="CAP_dom"/>
</dbReference>
<dbReference type="RefSeq" id="WP_265282790.1">
    <property type="nucleotide sequence ID" value="NZ_QZCW01000003.1"/>
</dbReference>
<evidence type="ECO:0000313" key="2">
    <source>
        <dbReference type="EMBL" id="MCW5322568.1"/>
    </source>
</evidence>
<protein>
    <submittedName>
        <fullName evidence="2">CAP domain-containing protein</fullName>
    </submittedName>
</protein>
<dbReference type="Pfam" id="PF00188">
    <property type="entry name" value="CAP"/>
    <property type="match status" value="1"/>
</dbReference>
<evidence type="ECO:0000259" key="1">
    <source>
        <dbReference type="Pfam" id="PF00188"/>
    </source>
</evidence>